<dbReference type="EMBL" id="FZOF01000011">
    <property type="protein sequence ID" value="SNS97758.1"/>
    <property type="molecule type" value="Genomic_DNA"/>
</dbReference>
<organism evidence="3 4">
    <name type="scientific">Actinacidiphila glaucinigra</name>
    <dbReference type="NCBI Taxonomy" id="235986"/>
    <lineage>
        <taxon>Bacteria</taxon>
        <taxon>Bacillati</taxon>
        <taxon>Actinomycetota</taxon>
        <taxon>Actinomycetes</taxon>
        <taxon>Kitasatosporales</taxon>
        <taxon>Streptomycetaceae</taxon>
        <taxon>Actinacidiphila</taxon>
    </lineage>
</organism>
<dbReference type="AlphaFoldDB" id="A0A239IX07"/>
<protein>
    <submittedName>
        <fullName evidence="3">3',5'-cyclic AMP phosphodiesterase CpdA</fullName>
    </submittedName>
</protein>
<keyword evidence="4" id="KW-1185">Reference proteome</keyword>
<dbReference type="GO" id="GO:0016787">
    <property type="term" value="F:hydrolase activity"/>
    <property type="evidence" value="ECO:0007669"/>
    <property type="project" value="InterPro"/>
</dbReference>
<evidence type="ECO:0000313" key="4">
    <source>
        <dbReference type="Proteomes" id="UP000198280"/>
    </source>
</evidence>
<dbReference type="RefSeq" id="WP_089225763.1">
    <property type="nucleotide sequence ID" value="NZ_FZOF01000011.1"/>
</dbReference>
<dbReference type="InterPro" id="IPR004843">
    <property type="entry name" value="Calcineurin-like_PHP"/>
</dbReference>
<evidence type="ECO:0000313" key="3">
    <source>
        <dbReference type="EMBL" id="SNS97758.1"/>
    </source>
</evidence>
<name>A0A239IX07_9ACTN</name>
<feature type="region of interest" description="Disordered" evidence="1">
    <location>
        <begin position="1"/>
        <end position="26"/>
    </location>
</feature>
<dbReference type="SUPFAM" id="SSF56300">
    <property type="entry name" value="Metallo-dependent phosphatases"/>
    <property type="match status" value="1"/>
</dbReference>
<gene>
    <name evidence="3" type="ORF">SAMN05216252_111157</name>
</gene>
<dbReference type="InterPro" id="IPR029052">
    <property type="entry name" value="Metallo-depent_PP-like"/>
</dbReference>
<proteinExistence type="predicted"/>
<accession>A0A239IX07</accession>
<dbReference type="PANTHER" id="PTHR36492">
    <property type="match status" value="1"/>
</dbReference>
<feature type="domain" description="Calcineurin-like phosphoesterase" evidence="2">
    <location>
        <begin position="26"/>
        <end position="260"/>
    </location>
</feature>
<reference evidence="3 4" key="1">
    <citation type="submission" date="2017-06" db="EMBL/GenBank/DDBJ databases">
        <authorList>
            <person name="Kim H.J."/>
            <person name="Triplett B.A."/>
        </authorList>
    </citation>
    <scope>NUCLEOTIDE SEQUENCE [LARGE SCALE GENOMIC DNA]</scope>
    <source>
        <strain evidence="3 4">CGMCC 4.1858</strain>
    </source>
</reference>
<dbReference type="PANTHER" id="PTHR36492:SF2">
    <property type="entry name" value="[ACYL-CARRIER-PROTEIN] PHOSPHODIESTERASE PPTH"/>
    <property type="match status" value="1"/>
</dbReference>
<sequence length="314" mass="35201">MSPISPDPAAPHAPASPGGAPPPGPRLLAVSDLHVGMADNRPITESLRPSHDDDWLIVAGDVGELTEDIAWALGLLAGRFAKVVWAPGNHELWTPREDAVQLRGEERYRHLVEMCRGLGVLTPEDDWPLWEGPGGPVRVAPLFLLYDYTFRVAGTSTKEESLARAHEAGVVCTDEYLLHPDPYRGRDDWCRARVAETRRRLAAQDPSVPLVLVNHFPLVRQPTQVLWHPEFAQWCGTVLTADWHRRFTTAAVVYGHLHIPRTTWYDGVRFEEVSIGYPREWRRRGHPKGLLRQILPYTPQQEAATGLGTMGARR</sequence>
<evidence type="ECO:0000256" key="1">
    <source>
        <dbReference type="SAM" id="MobiDB-lite"/>
    </source>
</evidence>
<dbReference type="Proteomes" id="UP000198280">
    <property type="component" value="Unassembled WGS sequence"/>
</dbReference>
<dbReference type="Gene3D" id="3.60.21.10">
    <property type="match status" value="1"/>
</dbReference>
<dbReference type="Pfam" id="PF00149">
    <property type="entry name" value="Metallophos"/>
    <property type="match status" value="1"/>
</dbReference>
<feature type="compositionally biased region" description="Pro residues" evidence="1">
    <location>
        <begin position="1"/>
        <end position="11"/>
    </location>
</feature>
<dbReference type="OrthoDB" id="9013891at2"/>
<evidence type="ECO:0000259" key="2">
    <source>
        <dbReference type="Pfam" id="PF00149"/>
    </source>
</evidence>
<dbReference type="InterPro" id="IPR052963">
    <property type="entry name" value="Pantetheine_PDE"/>
</dbReference>